<feature type="compositionally biased region" description="Pro residues" evidence="1">
    <location>
        <begin position="122"/>
        <end position="131"/>
    </location>
</feature>
<dbReference type="EMBL" id="LR134356">
    <property type="protein sequence ID" value="VEG58410.1"/>
    <property type="molecule type" value="Genomic_DNA"/>
</dbReference>
<feature type="region of interest" description="Disordered" evidence="1">
    <location>
        <begin position="29"/>
        <end position="150"/>
    </location>
</feature>
<feature type="signal peptide" evidence="3">
    <location>
        <begin position="1"/>
        <end position="25"/>
    </location>
</feature>
<evidence type="ECO:0000256" key="3">
    <source>
        <dbReference type="SAM" id="SignalP"/>
    </source>
</evidence>
<dbReference type="AlphaFoldDB" id="A0A448J125"/>
<protein>
    <submittedName>
        <fullName evidence="4">Uncharacterized protein</fullName>
    </submittedName>
</protein>
<reference evidence="4 5" key="1">
    <citation type="submission" date="2018-12" db="EMBL/GenBank/DDBJ databases">
        <authorList>
            <consortium name="Pathogen Informatics"/>
        </authorList>
    </citation>
    <scope>NUCLEOTIDE SEQUENCE [LARGE SCALE GENOMIC DNA]</scope>
    <source>
        <strain evidence="4 5">NCTC10437</strain>
    </source>
</reference>
<evidence type="ECO:0000256" key="1">
    <source>
        <dbReference type="SAM" id="MobiDB-lite"/>
    </source>
</evidence>
<feature type="region of interest" description="Disordered" evidence="1">
    <location>
        <begin position="193"/>
        <end position="239"/>
    </location>
</feature>
<feature type="compositionally biased region" description="Basic and acidic residues" evidence="1">
    <location>
        <begin position="78"/>
        <end position="88"/>
    </location>
</feature>
<keyword evidence="2" id="KW-0812">Transmembrane</keyword>
<dbReference type="KEGG" id="mauu:NCTC10437_05442"/>
<evidence type="ECO:0000313" key="5">
    <source>
        <dbReference type="Proteomes" id="UP000279306"/>
    </source>
</evidence>
<feature type="transmembrane region" description="Helical" evidence="2">
    <location>
        <begin position="261"/>
        <end position="284"/>
    </location>
</feature>
<keyword evidence="2" id="KW-0472">Membrane</keyword>
<feature type="compositionally biased region" description="Basic and acidic residues" evidence="1">
    <location>
        <begin position="42"/>
        <end position="57"/>
    </location>
</feature>
<dbReference type="OrthoDB" id="4762007at2"/>
<feature type="compositionally biased region" description="Pro residues" evidence="1">
    <location>
        <begin position="220"/>
        <end position="229"/>
    </location>
</feature>
<feature type="chain" id="PRO_5038641261" evidence="3">
    <location>
        <begin position="26"/>
        <end position="303"/>
    </location>
</feature>
<proteinExistence type="predicted"/>
<keyword evidence="2" id="KW-1133">Transmembrane helix</keyword>
<keyword evidence="5" id="KW-1185">Reference proteome</keyword>
<dbReference type="RefSeq" id="WP_053086808.1">
    <property type="nucleotide sequence ID" value="NZ_CVQQ01000001.1"/>
</dbReference>
<organism evidence="4 5">
    <name type="scientific">Mycolicibacterium aurum</name>
    <name type="common">Mycobacterium aurum</name>
    <dbReference type="NCBI Taxonomy" id="1791"/>
    <lineage>
        <taxon>Bacteria</taxon>
        <taxon>Bacillati</taxon>
        <taxon>Actinomycetota</taxon>
        <taxon>Actinomycetes</taxon>
        <taxon>Mycobacteriales</taxon>
        <taxon>Mycobacteriaceae</taxon>
        <taxon>Mycolicibacterium</taxon>
    </lineage>
</organism>
<feature type="compositionally biased region" description="Low complexity" evidence="1">
    <location>
        <begin position="29"/>
        <end position="39"/>
    </location>
</feature>
<dbReference type="STRING" id="1791.GCA_001049355_00887"/>
<feature type="compositionally biased region" description="Low complexity" evidence="1">
    <location>
        <begin position="193"/>
        <end position="204"/>
    </location>
</feature>
<name>A0A448J125_MYCAU</name>
<accession>A0A448J125</accession>
<dbReference type="Proteomes" id="UP000279306">
    <property type="component" value="Chromosome"/>
</dbReference>
<keyword evidence="3" id="KW-0732">Signal</keyword>
<evidence type="ECO:0000313" key="4">
    <source>
        <dbReference type="EMBL" id="VEG58410.1"/>
    </source>
</evidence>
<gene>
    <name evidence="4" type="ORF">NCTC10437_05442</name>
</gene>
<evidence type="ECO:0000256" key="2">
    <source>
        <dbReference type="SAM" id="Phobius"/>
    </source>
</evidence>
<sequence length="303" mass="29891">MGSRARIAAAACLVASGLLVGGVGAATALADTGTAGGSDDTPDSRTQKEPRRDRPSGDADSAAGKQADPPSDVSTGGDARKPRVEVKTRSGRPAGEEPEEPGQENPRPPCCEGGGKDCGPGWPSPDAPTGPPTYDGEYGENRPETLPPVFPMPPMGQGPEVLDTVPGIGAGPDDATEAPITVPIIIPQPAAVAPPAGPGAAAGPAPGGVGAGSAAAPRQTPGPPTPRQPLPEATGSSVAMPGSAYRMGYAEHLRGAGITQLAALALPGVAGILILTGAGGLVGYRQAKAIQRVPPSGTARFMN</sequence>